<dbReference type="KEGG" id="dfa:DFA_00099"/>
<dbReference type="GO" id="GO:0005525">
    <property type="term" value="F:GTP binding"/>
    <property type="evidence" value="ECO:0007669"/>
    <property type="project" value="UniProtKB-KW"/>
</dbReference>
<dbReference type="GO" id="GO:0000054">
    <property type="term" value="P:ribosomal subunit export from nucleus"/>
    <property type="evidence" value="ECO:0007669"/>
    <property type="project" value="TreeGrafter"/>
</dbReference>
<keyword evidence="7" id="KW-1185">Reference proteome</keyword>
<dbReference type="InterPro" id="IPR043358">
    <property type="entry name" value="GNL1-like"/>
</dbReference>
<evidence type="ECO:0000256" key="3">
    <source>
        <dbReference type="ARBA" id="ARBA00022801"/>
    </source>
</evidence>
<protein>
    <submittedName>
        <fullName evidence="6">GTPase</fullName>
    </submittedName>
</protein>
<keyword evidence="2" id="KW-0547">Nucleotide-binding</keyword>
<keyword evidence="1" id="KW-0963">Cytoplasm</keyword>
<gene>
    <name evidence="6" type="ORF">DFA_00099</name>
</gene>
<evidence type="ECO:0000256" key="5">
    <source>
        <dbReference type="SAM" id="Coils"/>
    </source>
</evidence>
<dbReference type="InterPro" id="IPR023179">
    <property type="entry name" value="GTP-bd_ortho_bundle_sf"/>
</dbReference>
<accession>F4PXL1</accession>
<sequence>MEMDEKIRVYTRDEIVGEMLKLAPETLDKDNRYGGRVIVEHELQDRPPTAAELLSAHAQMRGFRTVHGVPDQSRSARIVLKDLVNGKLIYCCPPPGVDSHKFQRKNPKIRGAKTLIKDSTLDQQEEEQLRSTGGITAESKERKVTYDVSVESECAYDEQQGVVARLKSKKGQEGHIFHRPKFHHQEVSLSQKLDKLKLKEQQLKDLAIKQAKERILQQKLQQQQQEQQQPGIINKLYI</sequence>
<keyword evidence="3" id="KW-0378">Hydrolase</keyword>
<name>F4PXL1_CACFS</name>
<dbReference type="AlphaFoldDB" id="F4PXL1"/>
<reference evidence="7" key="1">
    <citation type="journal article" date="2011" name="Genome Res.">
        <title>Phylogeny-wide analysis of social amoeba genomes highlights ancient origins for complex intercellular communication.</title>
        <authorList>
            <person name="Heidel A.J."/>
            <person name="Lawal H.M."/>
            <person name="Felder M."/>
            <person name="Schilde C."/>
            <person name="Helps N.R."/>
            <person name="Tunggal B."/>
            <person name="Rivero F."/>
            <person name="John U."/>
            <person name="Schleicher M."/>
            <person name="Eichinger L."/>
            <person name="Platzer M."/>
            <person name="Noegel A.A."/>
            <person name="Schaap P."/>
            <person name="Gloeckner G."/>
        </authorList>
    </citation>
    <scope>NUCLEOTIDE SEQUENCE [LARGE SCALE GENOMIC DNA]</scope>
    <source>
        <strain evidence="7">SH3</strain>
    </source>
</reference>
<dbReference type="PANTHER" id="PTHR45709">
    <property type="entry name" value="LARGE SUBUNIT GTPASE 1 HOMOLOG-RELATED"/>
    <property type="match status" value="1"/>
</dbReference>
<keyword evidence="4" id="KW-0342">GTP-binding</keyword>
<evidence type="ECO:0000256" key="1">
    <source>
        <dbReference type="ARBA" id="ARBA00022490"/>
    </source>
</evidence>
<dbReference type="RefSeq" id="XP_004357815.1">
    <property type="nucleotide sequence ID" value="XM_004357758.1"/>
</dbReference>
<dbReference type="GO" id="GO:0003924">
    <property type="term" value="F:GTPase activity"/>
    <property type="evidence" value="ECO:0007669"/>
    <property type="project" value="InterPro"/>
</dbReference>
<dbReference type="OrthoDB" id="61815at2759"/>
<organism evidence="6 7">
    <name type="scientific">Cavenderia fasciculata</name>
    <name type="common">Slime mold</name>
    <name type="synonym">Dictyostelium fasciculatum</name>
    <dbReference type="NCBI Taxonomy" id="261658"/>
    <lineage>
        <taxon>Eukaryota</taxon>
        <taxon>Amoebozoa</taxon>
        <taxon>Evosea</taxon>
        <taxon>Eumycetozoa</taxon>
        <taxon>Dictyostelia</taxon>
        <taxon>Acytosteliales</taxon>
        <taxon>Cavenderiaceae</taxon>
        <taxon>Cavenderia</taxon>
    </lineage>
</organism>
<dbReference type="STRING" id="1054147.F4PXL1"/>
<proteinExistence type="predicted"/>
<dbReference type="GO" id="GO:0005829">
    <property type="term" value="C:cytosol"/>
    <property type="evidence" value="ECO:0007669"/>
    <property type="project" value="TreeGrafter"/>
</dbReference>
<dbReference type="Proteomes" id="UP000007797">
    <property type="component" value="Unassembled WGS sequence"/>
</dbReference>
<keyword evidence="5" id="KW-0175">Coiled coil</keyword>
<evidence type="ECO:0000313" key="6">
    <source>
        <dbReference type="EMBL" id="EGG19521.1"/>
    </source>
</evidence>
<dbReference type="GeneID" id="14871616"/>
<dbReference type="PANTHER" id="PTHR45709:SF2">
    <property type="entry name" value="LARGE SUBUNIT GTPASE 1 HOMOLOG"/>
    <property type="match status" value="1"/>
</dbReference>
<dbReference type="Gene3D" id="1.10.1580.10">
    <property type="match status" value="1"/>
</dbReference>
<feature type="coiled-coil region" evidence="5">
    <location>
        <begin position="189"/>
        <end position="228"/>
    </location>
</feature>
<evidence type="ECO:0000313" key="7">
    <source>
        <dbReference type="Proteomes" id="UP000007797"/>
    </source>
</evidence>
<evidence type="ECO:0000256" key="2">
    <source>
        <dbReference type="ARBA" id="ARBA00022741"/>
    </source>
</evidence>
<dbReference type="EMBL" id="GL883014">
    <property type="protein sequence ID" value="EGG19521.1"/>
    <property type="molecule type" value="Genomic_DNA"/>
</dbReference>
<evidence type="ECO:0000256" key="4">
    <source>
        <dbReference type="ARBA" id="ARBA00023134"/>
    </source>
</evidence>